<keyword evidence="2" id="KW-0677">Repeat</keyword>
<dbReference type="InterPro" id="IPR015943">
    <property type="entry name" value="WD40/YVTN_repeat-like_dom_sf"/>
</dbReference>
<dbReference type="GO" id="GO:1990757">
    <property type="term" value="F:ubiquitin ligase activator activity"/>
    <property type="evidence" value="ECO:0007669"/>
    <property type="project" value="TreeGrafter"/>
</dbReference>
<dbReference type="STRING" id="94827.A0A099ZUW8"/>
<dbReference type="PROSITE" id="PS50082">
    <property type="entry name" value="WD_REPEATS_2"/>
    <property type="match status" value="1"/>
</dbReference>
<dbReference type="Pfam" id="PF00400">
    <property type="entry name" value="WD40"/>
    <property type="match status" value="1"/>
</dbReference>
<dbReference type="SUPFAM" id="SSF50978">
    <property type="entry name" value="WD40 repeat-like"/>
    <property type="match status" value="1"/>
</dbReference>
<evidence type="ECO:0000313" key="4">
    <source>
        <dbReference type="EMBL" id="KGL85527.1"/>
    </source>
</evidence>
<dbReference type="GO" id="GO:0051301">
    <property type="term" value="P:cell division"/>
    <property type="evidence" value="ECO:0007669"/>
    <property type="project" value="UniProtKB-KW"/>
</dbReference>
<dbReference type="PANTHER" id="PTHR19918:SF4">
    <property type="entry name" value="CELL DIVISION CYCLE PROTEIN 20 HOMOLOG B"/>
    <property type="match status" value="1"/>
</dbReference>
<dbReference type="EMBL" id="KL898626">
    <property type="protein sequence ID" value="KGL85527.1"/>
    <property type="molecule type" value="Genomic_DNA"/>
</dbReference>
<sequence length="101" mass="11307">MKDGILRVWDINHEKTIQCAATDSQICSLLWLPRTGELMTGQGLPGNQMIVWKYPTLISSSQLYGKYFSHKGRVLHVALSPDESRLFSVAADGTACVWKCH</sequence>
<keyword evidence="4" id="KW-0131">Cell cycle</keyword>
<dbReference type="GO" id="GO:0031145">
    <property type="term" value="P:anaphase-promoting complex-dependent catabolic process"/>
    <property type="evidence" value="ECO:0007669"/>
    <property type="project" value="TreeGrafter"/>
</dbReference>
<dbReference type="GO" id="GO:0010997">
    <property type="term" value="F:anaphase-promoting complex binding"/>
    <property type="evidence" value="ECO:0007669"/>
    <property type="project" value="InterPro"/>
</dbReference>
<dbReference type="Gene3D" id="2.130.10.10">
    <property type="entry name" value="YVTN repeat-like/Quinoprotein amine dehydrogenase"/>
    <property type="match status" value="1"/>
</dbReference>
<dbReference type="InterPro" id="IPR001680">
    <property type="entry name" value="WD40_rpt"/>
</dbReference>
<evidence type="ECO:0000256" key="1">
    <source>
        <dbReference type="ARBA" id="ARBA00022574"/>
    </source>
</evidence>
<gene>
    <name evidence="4" type="ORF">N309_08662</name>
</gene>
<dbReference type="InterPro" id="IPR036322">
    <property type="entry name" value="WD40_repeat_dom_sf"/>
</dbReference>
<feature type="repeat" description="WD" evidence="3">
    <location>
        <begin position="67"/>
        <end position="101"/>
    </location>
</feature>
<dbReference type="AlphaFoldDB" id="A0A099ZUW8"/>
<dbReference type="InterPro" id="IPR033010">
    <property type="entry name" value="Cdc20/Fizzy"/>
</dbReference>
<protein>
    <submittedName>
        <fullName evidence="4">Cell division cycle protein 20 B</fullName>
    </submittedName>
</protein>
<dbReference type="PANTHER" id="PTHR19918">
    <property type="entry name" value="CELL DIVISION CYCLE 20 CDC20 FIZZY -RELATED"/>
    <property type="match status" value="1"/>
</dbReference>
<organism evidence="4 5">
    <name type="scientific">Tinamus guttatus</name>
    <name type="common">White-throated tinamou</name>
    <dbReference type="NCBI Taxonomy" id="94827"/>
    <lineage>
        <taxon>Eukaryota</taxon>
        <taxon>Metazoa</taxon>
        <taxon>Chordata</taxon>
        <taxon>Craniata</taxon>
        <taxon>Vertebrata</taxon>
        <taxon>Euteleostomi</taxon>
        <taxon>Archelosauria</taxon>
        <taxon>Archosauria</taxon>
        <taxon>Dinosauria</taxon>
        <taxon>Saurischia</taxon>
        <taxon>Theropoda</taxon>
        <taxon>Coelurosauria</taxon>
        <taxon>Aves</taxon>
        <taxon>Palaeognathae</taxon>
        <taxon>Tinamiformes</taxon>
        <taxon>Tinamidae</taxon>
        <taxon>Tinamus</taxon>
    </lineage>
</organism>
<dbReference type="SMART" id="SM00320">
    <property type="entry name" value="WD40"/>
    <property type="match status" value="1"/>
</dbReference>
<dbReference type="PROSITE" id="PS50294">
    <property type="entry name" value="WD_REPEATS_REGION"/>
    <property type="match status" value="1"/>
</dbReference>
<reference evidence="4 5" key="1">
    <citation type="submission" date="2014-06" db="EMBL/GenBank/DDBJ databases">
        <title>Genome evolution of avian class.</title>
        <authorList>
            <person name="Zhang G."/>
            <person name="Li C."/>
        </authorList>
    </citation>
    <scope>NUCLEOTIDE SEQUENCE [LARGE SCALE GENOMIC DNA]</scope>
    <source>
        <strain evidence="4">BGI_N309</strain>
    </source>
</reference>
<evidence type="ECO:0000313" key="5">
    <source>
        <dbReference type="Proteomes" id="UP000053641"/>
    </source>
</evidence>
<proteinExistence type="predicted"/>
<dbReference type="GO" id="GO:1905786">
    <property type="term" value="P:positive regulation of anaphase-promoting complex-dependent catabolic process"/>
    <property type="evidence" value="ECO:0007669"/>
    <property type="project" value="TreeGrafter"/>
</dbReference>
<keyword evidence="1 3" id="KW-0853">WD repeat</keyword>
<keyword evidence="4" id="KW-0132">Cell division</keyword>
<keyword evidence="5" id="KW-1185">Reference proteome</keyword>
<evidence type="ECO:0000256" key="2">
    <source>
        <dbReference type="ARBA" id="ARBA00022737"/>
    </source>
</evidence>
<name>A0A099ZUW8_TINGU</name>
<evidence type="ECO:0000256" key="3">
    <source>
        <dbReference type="PROSITE-ProRule" id="PRU00221"/>
    </source>
</evidence>
<accession>A0A099ZUW8</accession>
<dbReference type="GO" id="GO:0005680">
    <property type="term" value="C:anaphase-promoting complex"/>
    <property type="evidence" value="ECO:0007669"/>
    <property type="project" value="TreeGrafter"/>
</dbReference>
<dbReference type="Proteomes" id="UP000053641">
    <property type="component" value="Unassembled WGS sequence"/>
</dbReference>